<feature type="region of interest" description="Disordered" evidence="1">
    <location>
        <begin position="312"/>
        <end position="347"/>
    </location>
</feature>
<evidence type="ECO:0008006" key="5">
    <source>
        <dbReference type="Google" id="ProtNLM"/>
    </source>
</evidence>
<feature type="transmembrane region" description="Helical" evidence="2">
    <location>
        <begin position="83"/>
        <end position="104"/>
    </location>
</feature>
<organism evidence="3 4">
    <name type="scientific">Coniochaeta ligniaria NRRL 30616</name>
    <dbReference type="NCBI Taxonomy" id="1408157"/>
    <lineage>
        <taxon>Eukaryota</taxon>
        <taxon>Fungi</taxon>
        <taxon>Dikarya</taxon>
        <taxon>Ascomycota</taxon>
        <taxon>Pezizomycotina</taxon>
        <taxon>Sordariomycetes</taxon>
        <taxon>Sordariomycetidae</taxon>
        <taxon>Coniochaetales</taxon>
        <taxon>Coniochaetaceae</taxon>
        <taxon>Coniochaeta</taxon>
    </lineage>
</organism>
<dbReference type="AlphaFoldDB" id="A0A1J7IYI3"/>
<evidence type="ECO:0000313" key="3">
    <source>
        <dbReference type="EMBL" id="OIW32357.1"/>
    </source>
</evidence>
<keyword evidence="4" id="KW-1185">Reference proteome</keyword>
<dbReference type="InParanoid" id="A0A1J7IYI3"/>
<proteinExistence type="predicted"/>
<dbReference type="InterPro" id="IPR018750">
    <property type="entry name" value="DUF2306_membrane"/>
</dbReference>
<evidence type="ECO:0000256" key="1">
    <source>
        <dbReference type="SAM" id="MobiDB-lite"/>
    </source>
</evidence>
<accession>A0A1J7IYI3</accession>
<protein>
    <recommendedName>
        <fullName evidence="5">Microtubule associated protein</fullName>
    </recommendedName>
</protein>
<dbReference type="Pfam" id="PF10067">
    <property type="entry name" value="DUF2306"/>
    <property type="match status" value="1"/>
</dbReference>
<feature type="compositionally biased region" description="Low complexity" evidence="1">
    <location>
        <begin position="335"/>
        <end position="347"/>
    </location>
</feature>
<feature type="transmembrane region" description="Helical" evidence="2">
    <location>
        <begin position="183"/>
        <end position="204"/>
    </location>
</feature>
<dbReference type="EMBL" id="KV875095">
    <property type="protein sequence ID" value="OIW32357.1"/>
    <property type="molecule type" value="Genomic_DNA"/>
</dbReference>
<feature type="transmembrane region" description="Helical" evidence="2">
    <location>
        <begin position="25"/>
        <end position="46"/>
    </location>
</feature>
<keyword evidence="2" id="KW-0812">Transmembrane</keyword>
<feature type="transmembrane region" description="Helical" evidence="2">
    <location>
        <begin position="116"/>
        <end position="136"/>
    </location>
</feature>
<evidence type="ECO:0000313" key="4">
    <source>
        <dbReference type="Proteomes" id="UP000182658"/>
    </source>
</evidence>
<sequence>MATAPPSPASNVSLSKATPRLYRPLGFANGYSFTLFLFFGGLMMFFSTRRIKWYIDNTVCSRPDRSLPGECYWFSRGLDRIGFYIHIVAILPAGFLACLQFIPALQRSKWALFHRISGYVVLLLSVIGTVGAMIIGRRAVGGTLFLQAGIATSSAMFIIALFKAYASIKRLQIDKHREWMLRAWFYAGFIVTMRPTLIAVAVAISSPNSPYYQAMPCKVIDYILHGSHERMTQLAPGCAAYMTGDNPEQWTAIQANWTEDNRVGEAAAIQIAFIVCGWVCFFIHTVGVEVYIRMTSAESERLKLVSQHRQMLREKGLSDGSPSKDTTNNKRQQPESSTGSDETSSSQ</sequence>
<keyword evidence="2" id="KW-1133">Transmembrane helix</keyword>
<dbReference type="Proteomes" id="UP000182658">
    <property type="component" value="Unassembled WGS sequence"/>
</dbReference>
<evidence type="ECO:0000256" key="2">
    <source>
        <dbReference type="SAM" id="Phobius"/>
    </source>
</evidence>
<keyword evidence="2" id="KW-0472">Membrane</keyword>
<reference evidence="3 4" key="1">
    <citation type="submission" date="2016-10" db="EMBL/GenBank/DDBJ databases">
        <title>Draft genome sequence of Coniochaeta ligniaria NRRL30616, a lignocellulolytic fungus for bioabatement of inhibitors in plant biomass hydrolysates.</title>
        <authorList>
            <consortium name="DOE Joint Genome Institute"/>
            <person name="Jimenez D.J."/>
            <person name="Hector R.E."/>
            <person name="Riley R."/>
            <person name="Sun H."/>
            <person name="Grigoriev I.V."/>
            <person name="Van Elsas J.D."/>
            <person name="Nichols N.N."/>
        </authorList>
    </citation>
    <scope>NUCLEOTIDE SEQUENCE [LARGE SCALE GENOMIC DNA]</scope>
    <source>
        <strain evidence="3 4">NRRL 30616</strain>
    </source>
</reference>
<gene>
    <name evidence="3" type="ORF">CONLIGDRAFT_668081</name>
</gene>
<feature type="transmembrane region" description="Helical" evidence="2">
    <location>
        <begin position="142"/>
        <end position="162"/>
    </location>
</feature>
<feature type="compositionally biased region" description="Polar residues" evidence="1">
    <location>
        <begin position="320"/>
        <end position="331"/>
    </location>
</feature>
<dbReference type="STRING" id="1408157.A0A1J7IYI3"/>
<name>A0A1J7IYI3_9PEZI</name>
<dbReference type="OrthoDB" id="193478at2759"/>
<feature type="transmembrane region" description="Helical" evidence="2">
    <location>
        <begin position="267"/>
        <end position="292"/>
    </location>
</feature>